<dbReference type="STRING" id="1238425.J07HQW2_00581"/>
<reference evidence="4 5" key="1">
    <citation type="journal article" date="2013" name="PLoS ONE">
        <title>Assembly-driven community genomics of a hypersaline microbial ecosystem.</title>
        <authorList>
            <person name="Podell S."/>
            <person name="Ugalde J.A."/>
            <person name="Narasingarao P."/>
            <person name="Banfield J.F."/>
            <person name="Heidelberg K.B."/>
            <person name="Allen E.E."/>
        </authorList>
    </citation>
    <scope>NUCLEOTIDE SEQUENCE [LARGE SCALE GENOMIC DNA]</scope>
    <source>
        <strain evidence="5">J07HQW2</strain>
    </source>
</reference>
<feature type="non-terminal residue" evidence="4">
    <location>
        <position position="1"/>
    </location>
</feature>
<proteinExistence type="predicted"/>
<dbReference type="eggNOG" id="arCOG00681">
    <property type="taxonomic scope" value="Archaea"/>
</dbReference>
<dbReference type="AlphaFoldDB" id="U1PKD4"/>
<dbReference type="NCBIfam" id="NF040570">
    <property type="entry name" value="guided_TnpB"/>
    <property type="match status" value="1"/>
</dbReference>
<name>U1PKD4_9EURY</name>
<evidence type="ECO:0000256" key="2">
    <source>
        <dbReference type="SAM" id="MobiDB-lite"/>
    </source>
</evidence>
<keyword evidence="1" id="KW-0238">DNA-binding</keyword>
<evidence type="ECO:0000259" key="3">
    <source>
        <dbReference type="Pfam" id="PF07282"/>
    </source>
</evidence>
<dbReference type="Proteomes" id="UP000030710">
    <property type="component" value="Unassembled WGS sequence"/>
</dbReference>
<evidence type="ECO:0000256" key="1">
    <source>
        <dbReference type="ARBA" id="ARBA00023125"/>
    </source>
</evidence>
<dbReference type="HOGENOM" id="CLU_1021161_0_0_2"/>
<dbReference type="RefSeq" id="WP_021053640.1">
    <property type="nucleotide sequence ID" value="NZ_KE356561.1"/>
</dbReference>
<organism evidence="4 5">
    <name type="scientific">Haloquadratum walsbyi J07HQW2</name>
    <dbReference type="NCBI Taxonomy" id="1238425"/>
    <lineage>
        <taxon>Archaea</taxon>
        <taxon>Methanobacteriati</taxon>
        <taxon>Methanobacteriota</taxon>
        <taxon>Stenosarchaea group</taxon>
        <taxon>Halobacteria</taxon>
        <taxon>Halobacteriales</taxon>
        <taxon>Haloferacaceae</taxon>
        <taxon>Haloquadratum</taxon>
    </lineage>
</organism>
<dbReference type="EMBL" id="KE356561">
    <property type="protein sequence ID" value="ERG94147.1"/>
    <property type="molecule type" value="Genomic_DNA"/>
</dbReference>
<evidence type="ECO:0000313" key="5">
    <source>
        <dbReference type="Proteomes" id="UP000030710"/>
    </source>
</evidence>
<protein>
    <submittedName>
        <fullName evidence="4">Transposase, IS605 OrfB family, central region</fullName>
    </submittedName>
</protein>
<dbReference type="GO" id="GO:0003677">
    <property type="term" value="F:DNA binding"/>
    <property type="evidence" value="ECO:0007669"/>
    <property type="project" value="UniProtKB-KW"/>
</dbReference>
<evidence type="ECO:0000313" key="4">
    <source>
        <dbReference type="EMBL" id="ERG94147.1"/>
    </source>
</evidence>
<dbReference type="InterPro" id="IPR010095">
    <property type="entry name" value="Cas12f1-like_TNB"/>
</dbReference>
<accession>U1PKD4</accession>
<dbReference type="NCBIfam" id="TIGR01766">
    <property type="entry name" value="IS200/IS605 family accessory protein TnpB-like domain"/>
    <property type="match status" value="1"/>
</dbReference>
<gene>
    <name evidence="4" type="ORF">J07HQW2_00581</name>
</gene>
<feature type="domain" description="Cas12f1-like TNB" evidence="3">
    <location>
        <begin position="133"/>
        <end position="200"/>
    </location>
</feature>
<feature type="region of interest" description="Disordered" evidence="2">
    <location>
        <begin position="226"/>
        <end position="272"/>
    </location>
</feature>
<dbReference type="Pfam" id="PF07282">
    <property type="entry name" value="Cas12f1-like_TNB"/>
    <property type="match status" value="1"/>
</dbReference>
<sequence>VTKEDCDVASPDDADTVVGVDVNEDCVALAAMDRNGEVKDSIVVSYPSIKERRHEFFTKRKRMQTAGQTGLESVVQTAERDYVHDCLHKVSRQVVDWMSQFTTPELILEDLKDMRDSIDYGTRMNRRLHSLPFASLQDMLSYKAAWAGIPTAKADPEYTSQRCPRTDCQHTARGNRHKKRFKCQQCGFQDHADRKAAVCIVQNWLDERTENVPSLENLPRVRKVRRAASGRGGATDSHGVASTSGVDRHRTSAQGESRVREELNSVAPAVPE</sequence>